<accession>A0ABP7E591</accession>
<dbReference type="Proteomes" id="UP001501479">
    <property type="component" value="Unassembled WGS sequence"/>
</dbReference>
<feature type="domain" description="SiaC family regulatory phosphoprotein" evidence="1">
    <location>
        <begin position="15"/>
        <end position="131"/>
    </location>
</feature>
<sequence>MSMQSEVAMKSLNVTGSQSTPTILCNPDNGVMSMQGDSYPENSFEFFGEVIEWVEQFLQRSSQPLQLELHLIYMNTSSVKAMMDIFDLMEAAFAASREVSVRWYYDPDNERVVELAEEFKEDCSFPFDILPHDE</sequence>
<dbReference type="InterPro" id="IPR018530">
    <property type="entry name" value="SiaC"/>
</dbReference>
<evidence type="ECO:0000313" key="3">
    <source>
        <dbReference type="Proteomes" id="UP001501479"/>
    </source>
</evidence>
<proteinExistence type="predicted"/>
<gene>
    <name evidence="2" type="primary">siaC</name>
    <name evidence="2" type="ORF">GCM10022421_21110</name>
</gene>
<protein>
    <submittedName>
        <fullName evidence="2">Biofilm formation regulator SiaD modulator protein SiaC</fullName>
    </submittedName>
</protein>
<name>A0ABP7E591_9GAMM</name>
<dbReference type="EMBL" id="BAABDS010000033">
    <property type="protein sequence ID" value="GAA3713532.1"/>
    <property type="molecule type" value="Genomic_DNA"/>
</dbReference>
<organism evidence="2 3">
    <name type="scientific">Oceanisphaera sediminis</name>
    <dbReference type="NCBI Taxonomy" id="981381"/>
    <lineage>
        <taxon>Bacteria</taxon>
        <taxon>Pseudomonadati</taxon>
        <taxon>Pseudomonadota</taxon>
        <taxon>Gammaproteobacteria</taxon>
        <taxon>Aeromonadales</taxon>
        <taxon>Aeromonadaceae</taxon>
        <taxon>Oceanisphaera</taxon>
    </lineage>
</organism>
<evidence type="ECO:0000259" key="1">
    <source>
        <dbReference type="Pfam" id="PF09345"/>
    </source>
</evidence>
<dbReference type="Pfam" id="PF09345">
    <property type="entry name" value="SiaC"/>
    <property type="match status" value="1"/>
</dbReference>
<comment type="caution">
    <text evidence="2">The sequence shown here is derived from an EMBL/GenBank/DDBJ whole genome shotgun (WGS) entry which is preliminary data.</text>
</comment>
<evidence type="ECO:0000313" key="2">
    <source>
        <dbReference type="EMBL" id="GAA3713532.1"/>
    </source>
</evidence>
<keyword evidence="3" id="KW-1185">Reference proteome</keyword>
<dbReference type="NCBIfam" id="NF038265">
    <property type="entry name" value="phos_prot_SiaC"/>
    <property type="match status" value="1"/>
</dbReference>
<reference evidence="3" key="1">
    <citation type="journal article" date="2019" name="Int. J. Syst. Evol. Microbiol.">
        <title>The Global Catalogue of Microorganisms (GCM) 10K type strain sequencing project: providing services to taxonomists for standard genome sequencing and annotation.</title>
        <authorList>
            <consortium name="The Broad Institute Genomics Platform"/>
            <consortium name="The Broad Institute Genome Sequencing Center for Infectious Disease"/>
            <person name="Wu L."/>
            <person name="Ma J."/>
        </authorList>
    </citation>
    <scope>NUCLEOTIDE SEQUENCE [LARGE SCALE GENOMIC DNA]</scope>
    <source>
        <strain evidence="3">JCM 17329</strain>
    </source>
</reference>